<comment type="catalytic activity">
    <reaction evidence="8">
        <text>L-aspartate(89)-[ribosomal protein uS12]-hydrogen + (sulfur carrier)-SH + AH2 + 2 S-adenosyl-L-methionine = 3-methylsulfanyl-L-aspartate(89)-[ribosomal protein uS12]-hydrogen + (sulfur carrier)-H + 5'-deoxyadenosine + L-methionine + A + S-adenosyl-L-homocysteine + 2 H(+)</text>
        <dbReference type="Rhea" id="RHEA:37087"/>
        <dbReference type="Rhea" id="RHEA-COMP:10460"/>
        <dbReference type="Rhea" id="RHEA-COMP:10461"/>
        <dbReference type="Rhea" id="RHEA-COMP:14737"/>
        <dbReference type="Rhea" id="RHEA-COMP:14739"/>
        <dbReference type="ChEBI" id="CHEBI:13193"/>
        <dbReference type="ChEBI" id="CHEBI:15378"/>
        <dbReference type="ChEBI" id="CHEBI:17319"/>
        <dbReference type="ChEBI" id="CHEBI:17499"/>
        <dbReference type="ChEBI" id="CHEBI:29917"/>
        <dbReference type="ChEBI" id="CHEBI:29961"/>
        <dbReference type="ChEBI" id="CHEBI:57844"/>
        <dbReference type="ChEBI" id="CHEBI:57856"/>
        <dbReference type="ChEBI" id="CHEBI:59789"/>
        <dbReference type="ChEBI" id="CHEBI:64428"/>
        <dbReference type="ChEBI" id="CHEBI:73599"/>
        <dbReference type="EC" id="2.8.4.4"/>
    </reaction>
</comment>
<dbReference type="InterPro" id="IPR013848">
    <property type="entry name" value="Methylthiotransferase_N"/>
</dbReference>
<dbReference type="GO" id="GO:0051539">
    <property type="term" value="F:4 iron, 4 sulfur cluster binding"/>
    <property type="evidence" value="ECO:0007669"/>
    <property type="project" value="UniProtKB-UniRule"/>
</dbReference>
<dbReference type="NCBIfam" id="TIGR01125">
    <property type="entry name" value="30S ribosomal protein S12 methylthiotransferase RimO"/>
    <property type="match status" value="1"/>
</dbReference>
<comment type="cofactor">
    <cofactor evidence="8">
        <name>[4Fe-4S] cluster</name>
        <dbReference type="ChEBI" id="CHEBI:49883"/>
    </cofactor>
    <text evidence="8">Binds 2 [4Fe-4S] clusters. One cluster is coordinated with 3 cysteines and an exchangeable S-adenosyl-L-methionine.</text>
</comment>
<comment type="function">
    <text evidence="8">Catalyzes the methylthiolation of an aspartic acid residue of ribosomal protein uS12.</text>
</comment>
<evidence type="ECO:0000256" key="4">
    <source>
        <dbReference type="ARBA" id="ARBA00022691"/>
    </source>
</evidence>
<dbReference type="RefSeq" id="WP_071250935.1">
    <property type="nucleotide sequence ID" value="NZ_MTPU01000017.1"/>
</dbReference>
<dbReference type="AlphaFoldDB" id="A0A9Q5QYG3"/>
<dbReference type="CDD" id="cd01335">
    <property type="entry name" value="Radical_SAM"/>
    <property type="match status" value="1"/>
</dbReference>
<dbReference type="GO" id="GO:0103039">
    <property type="term" value="F:protein methylthiotransferase activity"/>
    <property type="evidence" value="ECO:0007669"/>
    <property type="project" value="UniProtKB-EC"/>
</dbReference>
<feature type="binding site" evidence="8">
    <location>
        <position position="154"/>
    </location>
    <ligand>
        <name>[4Fe-4S] cluster</name>
        <dbReference type="ChEBI" id="CHEBI:49883"/>
        <label>2</label>
        <note>4Fe-4S-S-AdoMet</note>
    </ligand>
</feature>
<dbReference type="EC" id="2.8.4.4" evidence="8"/>
<dbReference type="InterPro" id="IPR005840">
    <property type="entry name" value="Ribosomal_uS12_MeSTrfase_RimO"/>
</dbReference>
<dbReference type="GO" id="GO:0035599">
    <property type="term" value="F:aspartic acid methylthiotransferase activity"/>
    <property type="evidence" value="ECO:0007669"/>
    <property type="project" value="TreeGrafter"/>
</dbReference>
<keyword evidence="3 8" id="KW-0808">Transferase</keyword>
<dbReference type="InterPro" id="IPR006638">
    <property type="entry name" value="Elp3/MiaA/NifB-like_rSAM"/>
</dbReference>
<dbReference type="Pfam" id="PF04055">
    <property type="entry name" value="Radical_SAM"/>
    <property type="match status" value="1"/>
</dbReference>
<organism evidence="12 13">
    <name type="scientific">Cylindrospermopsis raciborskii CENA302</name>
    <dbReference type="NCBI Taxonomy" id="1170768"/>
    <lineage>
        <taxon>Bacteria</taxon>
        <taxon>Bacillati</taxon>
        <taxon>Cyanobacteriota</taxon>
        <taxon>Cyanophyceae</taxon>
        <taxon>Nostocales</taxon>
        <taxon>Aphanizomenonaceae</taxon>
        <taxon>Cylindrospermopsis</taxon>
    </lineage>
</organism>
<dbReference type="Gene3D" id="3.80.30.20">
    <property type="entry name" value="tm_1862 like domain"/>
    <property type="match status" value="1"/>
</dbReference>
<keyword evidence="12" id="KW-0687">Ribonucleoprotein</keyword>
<dbReference type="SMART" id="SM00729">
    <property type="entry name" value="Elp3"/>
    <property type="match status" value="1"/>
</dbReference>
<feature type="binding site" evidence="8">
    <location>
        <position position="161"/>
    </location>
    <ligand>
        <name>[4Fe-4S] cluster</name>
        <dbReference type="ChEBI" id="CHEBI:49883"/>
        <label>2</label>
        <note>4Fe-4S-S-AdoMet</note>
    </ligand>
</feature>
<comment type="caution">
    <text evidence="12">The sequence shown here is derived from an EMBL/GenBank/DDBJ whole genome shotgun (WGS) entry which is preliminary data.</text>
</comment>
<feature type="domain" description="Radical SAM core" evidence="11">
    <location>
        <begin position="140"/>
        <end position="371"/>
    </location>
</feature>
<feature type="domain" description="MTTase N-terminal" evidence="10">
    <location>
        <begin position="5"/>
        <end position="116"/>
    </location>
</feature>
<dbReference type="SUPFAM" id="SSF102114">
    <property type="entry name" value="Radical SAM enzymes"/>
    <property type="match status" value="1"/>
</dbReference>
<dbReference type="Pfam" id="PF18693">
    <property type="entry name" value="TRAM_2"/>
    <property type="match status" value="1"/>
</dbReference>
<dbReference type="Gene3D" id="2.40.50.140">
    <property type="entry name" value="Nucleic acid-binding proteins"/>
    <property type="match status" value="1"/>
</dbReference>
<keyword evidence="12" id="KW-0689">Ribosomal protein</keyword>
<dbReference type="EMBL" id="MTPU01000017">
    <property type="protein sequence ID" value="OPH10685.1"/>
    <property type="molecule type" value="Genomic_DNA"/>
</dbReference>
<dbReference type="GO" id="GO:0035600">
    <property type="term" value="P:tRNA methylthiolation"/>
    <property type="evidence" value="ECO:0007669"/>
    <property type="project" value="UniProtKB-ARBA"/>
</dbReference>
<dbReference type="Pfam" id="PF00919">
    <property type="entry name" value="UPF0004"/>
    <property type="match status" value="1"/>
</dbReference>
<evidence type="ECO:0000256" key="5">
    <source>
        <dbReference type="ARBA" id="ARBA00022723"/>
    </source>
</evidence>
<dbReference type="InterPro" id="IPR002792">
    <property type="entry name" value="TRAM_dom"/>
</dbReference>
<dbReference type="SFLD" id="SFLDS00029">
    <property type="entry name" value="Radical_SAM"/>
    <property type="match status" value="1"/>
</dbReference>
<keyword evidence="2 8" id="KW-0963">Cytoplasm</keyword>
<feature type="binding site" evidence="8">
    <location>
        <position position="79"/>
    </location>
    <ligand>
        <name>[4Fe-4S] cluster</name>
        <dbReference type="ChEBI" id="CHEBI:49883"/>
        <label>1</label>
    </ligand>
</feature>
<dbReference type="InterPro" id="IPR007197">
    <property type="entry name" value="rSAM"/>
</dbReference>
<keyword evidence="6 8" id="KW-0408">Iron</keyword>
<dbReference type="GO" id="GO:0046872">
    <property type="term" value="F:metal ion binding"/>
    <property type="evidence" value="ECO:0007669"/>
    <property type="project" value="UniProtKB-KW"/>
</dbReference>
<dbReference type="Proteomes" id="UP000190056">
    <property type="component" value="Unassembled WGS sequence"/>
</dbReference>
<comment type="similarity">
    <text evidence="8">Belongs to the methylthiotransferase family. RimO subfamily.</text>
</comment>
<sequence length="439" mass="49113">MGDKPTIAISHLGCEKNRIDTEHILGLLVEAGYSVDTNEDLADYVIVNTCSFIEAAREESVKTLVELAEANKKIVIAGCMAQHFQEQLLEELPEAVAVVGTGDYHKIVNVLERVEKGERVKQISVEPTYIADENTPRYRTTTEGVAYLRVAEGCDYGCAFCIIPYLRGNQRSRTIESIVGEAKQLAVQGVKELILISQITTNYGLDIYGQPKLAELIRALGEVDIPWVRMHYAYPTGITPDVIKAIEETGNFLPYLDLPLQHSHPEILRAMNRPWQGRVNDGIIERIKTALPEAVLRTTFIVGFPGETQEHFDHLLEFTERHQFDHLGVFTFSPEEGTPAYNLPNQLPQELMVERRNQLMEIQQPISLGKNWQQVGKIVDVLIEQENPQTGDLIGRSDRFAPEVDGQVYVQGKASLGTIVPVKITTADAYDLYGEVVMA</sequence>
<dbReference type="SFLD" id="SFLDG01082">
    <property type="entry name" value="B12-binding_domain_containing"/>
    <property type="match status" value="1"/>
</dbReference>
<evidence type="ECO:0000256" key="3">
    <source>
        <dbReference type="ARBA" id="ARBA00022679"/>
    </source>
</evidence>
<proteinExistence type="inferred from homology"/>
<dbReference type="PROSITE" id="PS51918">
    <property type="entry name" value="RADICAL_SAM"/>
    <property type="match status" value="1"/>
</dbReference>
<gene>
    <name evidence="8" type="primary">rimO</name>
    <name evidence="12" type="ORF">CENA302_03300</name>
</gene>
<dbReference type="InterPro" id="IPR038135">
    <property type="entry name" value="Methylthiotransferase_N_sf"/>
</dbReference>
<dbReference type="InterPro" id="IPR012340">
    <property type="entry name" value="NA-bd_OB-fold"/>
</dbReference>
<dbReference type="InterPro" id="IPR058240">
    <property type="entry name" value="rSAM_sf"/>
</dbReference>
<reference evidence="12 13" key="1">
    <citation type="submission" date="2017-01" db="EMBL/GenBank/DDBJ databases">
        <authorList>
            <person name="Abreu V.A."/>
            <person name="Popin R.V."/>
            <person name="Rigonato J."/>
            <person name="Andreote A.P."/>
            <person name="Schaker P.C."/>
            <person name="Hoff-Risseti C."/>
            <person name="Alvarenga D.O."/>
            <person name="Varani A.M."/>
            <person name="Fiore M.F."/>
        </authorList>
    </citation>
    <scope>NUCLEOTIDE SEQUENCE [LARGE SCALE GENOMIC DNA]</scope>
    <source>
        <strain evidence="12 13">CENA302</strain>
    </source>
</reference>
<dbReference type="NCBIfam" id="TIGR00089">
    <property type="entry name" value="MiaB/RimO family radical SAM methylthiotransferase"/>
    <property type="match status" value="1"/>
</dbReference>
<dbReference type="GO" id="GO:0005829">
    <property type="term" value="C:cytosol"/>
    <property type="evidence" value="ECO:0007669"/>
    <property type="project" value="TreeGrafter"/>
</dbReference>
<evidence type="ECO:0000259" key="11">
    <source>
        <dbReference type="PROSITE" id="PS51918"/>
    </source>
</evidence>
<evidence type="ECO:0000256" key="7">
    <source>
        <dbReference type="ARBA" id="ARBA00023014"/>
    </source>
</evidence>
<feature type="domain" description="TRAM" evidence="9">
    <location>
        <begin position="372"/>
        <end position="438"/>
    </location>
</feature>
<dbReference type="SFLD" id="SFLDF00274">
    <property type="entry name" value="ribosomal_protein_S12_methylth"/>
    <property type="match status" value="1"/>
</dbReference>
<dbReference type="InterPro" id="IPR020612">
    <property type="entry name" value="Methylthiotransferase_CS"/>
</dbReference>
<dbReference type="SFLD" id="SFLDG01061">
    <property type="entry name" value="methylthiotransferase"/>
    <property type="match status" value="1"/>
</dbReference>
<keyword evidence="1 8" id="KW-0004">4Fe-4S</keyword>
<comment type="subcellular location">
    <subcellularLocation>
        <location evidence="8">Cytoplasm</location>
    </subcellularLocation>
</comment>
<feature type="binding site" evidence="8">
    <location>
        <position position="158"/>
    </location>
    <ligand>
        <name>[4Fe-4S] cluster</name>
        <dbReference type="ChEBI" id="CHEBI:49883"/>
        <label>2</label>
        <note>4Fe-4S-S-AdoMet</note>
    </ligand>
</feature>
<dbReference type="GO" id="GO:0005840">
    <property type="term" value="C:ribosome"/>
    <property type="evidence" value="ECO:0007669"/>
    <property type="project" value="UniProtKB-KW"/>
</dbReference>
<dbReference type="PANTHER" id="PTHR43837:SF1">
    <property type="entry name" value="RIBOSOMAL PROTEIN US12 METHYLTHIOTRANSFERASE RIMO"/>
    <property type="match status" value="1"/>
</dbReference>
<dbReference type="PROSITE" id="PS50926">
    <property type="entry name" value="TRAM"/>
    <property type="match status" value="1"/>
</dbReference>
<dbReference type="PANTHER" id="PTHR43837">
    <property type="entry name" value="RIBOSOMAL PROTEIN S12 METHYLTHIOTRANSFERASE RIMO"/>
    <property type="match status" value="1"/>
</dbReference>
<feature type="binding site" evidence="8">
    <location>
        <position position="14"/>
    </location>
    <ligand>
        <name>[4Fe-4S] cluster</name>
        <dbReference type="ChEBI" id="CHEBI:49883"/>
        <label>1</label>
    </ligand>
</feature>
<keyword evidence="5 8" id="KW-0479">Metal-binding</keyword>
<dbReference type="PROSITE" id="PS01278">
    <property type="entry name" value="MTTASE_RADICAL"/>
    <property type="match status" value="1"/>
</dbReference>
<feature type="binding site" evidence="8">
    <location>
        <position position="50"/>
    </location>
    <ligand>
        <name>[4Fe-4S] cluster</name>
        <dbReference type="ChEBI" id="CHEBI:49883"/>
        <label>1</label>
    </ligand>
</feature>
<dbReference type="FunFam" id="2.40.50.140:FF:000210">
    <property type="entry name" value="Ribosomal protein S12 methylthiotransferase RimO"/>
    <property type="match status" value="1"/>
</dbReference>
<evidence type="ECO:0000256" key="1">
    <source>
        <dbReference type="ARBA" id="ARBA00022485"/>
    </source>
</evidence>
<dbReference type="HAMAP" id="MF_01865">
    <property type="entry name" value="MTTase_RimO"/>
    <property type="match status" value="1"/>
</dbReference>
<evidence type="ECO:0000313" key="12">
    <source>
        <dbReference type="EMBL" id="OPH10685.1"/>
    </source>
</evidence>
<dbReference type="PROSITE" id="PS51449">
    <property type="entry name" value="MTTASE_N"/>
    <property type="match status" value="1"/>
</dbReference>
<protein>
    <recommendedName>
        <fullName evidence="8">Ribosomal protein uS12 methylthiotransferase RimO</fullName>
        <shortName evidence="8">uS12 MTTase</shortName>
        <shortName evidence="8">uS12 methylthiotransferase</shortName>
        <ecNumber evidence="8">2.8.4.4</ecNumber>
    </recommendedName>
    <alternativeName>
        <fullName evidence="8">Ribosomal protein uS12 (aspartate-C(3))-methylthiotransferase</fullName>
    </alternativeName>
    <alternativeName>
        <fullName evidence="8">Ribosome maturation factor RimO</fullName>
    </alternativeName>
</protein>
<dbReference type="InterPro" id="IPR005839">
    <property type="entry name" value="Methylthiotransferase"/>
</dbReference>
<evidence type="ECO:0000256" key="6">
    <source>
        <dbReference type="ARBA" id="ARBA00023004"/>
    </source>
</evidence>
<dbReference type="FunFam" id="3.80.30.20:FF:000001">
    <property type="entry name" value="tRNA-2-methylthio-N(6)-dimethylallyladenosine synthase 2"/>
    <property type="match status" value="1"/>
</dbReference>
<dbReference type="InterPro" id="IPR023404">
    <property type="entry name" value="rSAM_horseshoe"/>
</dbReference>
<evidence type="ECO:0000256" key="2">
    <source>
        <dbReference type="ARBA" id="ARBA00022490"/>
    </source>
</evidence>
<name>A0A9Q5QYG3_9CYAN</name>
<accession>A0A9Q5QYG3</accession>
<keyword evidence="4 8" id="KW-0949">S-adenosyl-L-methionine</keyword>
<evidence type="ECO:0000313" key="13">
    <source>
        <dbReference type="Proteomes" id="UP000190056"/>
    </source>
</evidence>
<keyword evidence="7 8" id="KW-0411">Iron-sulfur</keyword>
<evidence type="ECO:0000256" key="8">
    <source>
        <dbReference type="HAMAP-Rule" id="MF_01865"/>
    </source>
</evidence>
<evidence type="ECO:0000259" key="9">
    <source>
        <dbReference type="PROSITE" id="PS50926"/>
    </source>
</evidence>
<dbReference type="Gene3D" id="3.40.50.12160">
    <property type="entry name" value="Methylthiotransferase, N-terminal domain"/>
    <property type="match status" value="1"/>
</dbReference>
<evidence type="ECO:0000259" key="10">
    <source>
        <dbReference type="PROSITE" id="PS51449"/>
    </source>
</evidence>